<dbReference type="Proteomes" id="UP000824890">
    <property type="component" value="Unassembled WGS sequence"/>
</dbReference>
<name>A0ABQ8DAV0_BRANA</name>
<evidence type="ECO:0000313" key="3">
    <source>
        <dbReference type="EMBL" id="KAH0926504.1"/>
    </source>
</evidence>
<keyword evidence="1" id="KW-1133">Transmembrane helix</keyword>
<dbReference type="PANTHER" id="PTHR47074:SF49">
    <property type="entry name" value="POLYNUCLEOTIDYL TRANSFERASE, RIBONUCLEASE H-LIKE SUPERFAMILY PROTEIN"/>
    <property type="match status" value="1"/>
</dbReference>
<evidence type="ECO:0000256" key="1">
    <source>
        <dbReference type="SAM" id="Phobius"/>
    </source>
</evidence>
<comment type="caution">
    <text evidence="3">The sequence shown here is derived from an EMBL/GenBank/DDBJ whole genome shotgun (WGS) entry which is preliminary data.</text>
</comment>
<accession>A0ABQ8DAV0</accession>
<dbReference type="PANTHER" id="PTHR47074">
    <property type="entry name" value="BNAC02G40300D PROTEIN"/>
    <property type="match status" value="1"/>
</dbReference>
<sequence>MCIWVSDGVGVVANMFSFSLCAMWHALGLFTISGSWLPPAMLNRSQGRHTRVKWRPPPLDWLMCNVTFAWDKGRKFLGVAWVVQNHRGVVNCHSKRTFLDVLNKEDAKLTTILWAVESMVSMWLNKVMLAGEFRELVNAIARPQELPAFGFQIDKFEQRFRGLEQYKLMVVNREASRGASFIAESVTNQERVQLYVANKPVYLNSL</sequence>
<organism evidence="3 4">
    <name type="scientific">Brassica napus</name>
    <name type="common">Rape</name>
    <dbReference type="NCBI Taxonomy" id="3708"/>
    <lineage>
        <taxon>Eukaryota</taxon>
        <taxon>Viridiplantae</taxon>
        <taxon>Streptophyta</taxon>
        <taxon>Embryophyta</taxon>
        <taxon>Tracheophyta</taxon>
        <taxon>Spermatophyta</taxon>
        <taxon>Magnoliopsida</taxon>
        <taxon>eudicotyledons</taxon>
        <taxon>Gunneridae</taxon>
        <taxon>Pentapetalae</taxon>
        <taxon>rosids</taxon>
        <taxon>malvids</taxon>
        <taxon>Brassicales</taxon>
        <taxon>Brassicaceae</taxon>
        <taxon>Brassiceae</taxon>
        <taxon>Brassica</taxon>
    </lineage>
</organism>
<keyword evidence="4" id="KW-1185">Reference proteome</keyword>
<dbReference type="Pfam" id="PF13456">
    <property type="entry name" value="RVT_3"/>
    <property type="match status" value="1"/>
</dbReference>
<evidence type="ECO:0000313" key="4">
    <source>
        <dbReference type="Proteomes" id="UP000824890"/>
    </source>
</evidence>
<dbReference type="EMBL" id="JAGKQM010000005">
    <property type="protein sequence ID" value="KAH0926504.1"/>
    <property type="molecule type" value="Genomic_DNA"/>
</dbReference>
<dbReference type="InterPro" id="IPR002156">
    <property type="entry name" value="RNaseH_domain"/>
</dbReference>
<protein>
    <recommendedName>
        <fullName evidence="2">RNase H type-1 domain-containing protein</fullName>
    </recommendedName>
</protein>
<feature type="domain" description="RNase H type-1" evidence="2">
    <location>
        <begin position="73"/>
        <end position="184"/>
    </location>
</feature>
<evidence type="ECO:0000259" key="2">
    <source>
        <dbReference type="Pfam" id="PF13456"/>
    </source>
</evidence>
<feature type="transmembrane region" description="Helical" evidence="1">
    <location>
        <begin position="15"/>
        <end position="37"/>
    </location>
</feature>
<keyword evidence="1" id="KW-0472">Membrane</keyword>
<reference evidence="3 4" key="1">
    <citation type="submission" date="2021-05" db="EMBL/GenBank/DDBJ databases">
        <title>Genome Assembly of Synthetic Allotetraploid Brassica napus Reveals Homoeologous Exchanges between Subgenomes.</title>
        <authorList>
            <person name="Davis J.T."/>
        </authorList>
    </citation>
    <scope>NUCLEOTIDE SEQUENCE [LARGE SCALE GENOMIC DNA]</scope>
    <source>
        <strain evidence="4">cv. Da-Ae</strain>
        <tissue evidence="3">Seedling</tissue>
    </source>
</reference>
<proteinExistence type="predicted"/>
<dbReference type="InterPro" id="IPR052929">
    <property type="entry name" value="RNase_H-like_EbsB-rel"/>
</dbReference>
<keyword evidence="1" id="KW-0812">Transmembrane</keyword>
<gene>
    <name evidence="3" type="ORF">HID58_018760</name>
</gene>